<evidence type="ECO:0000256" key="7">
    <source>
        <dbReference type="ARBA" id="ARBA00023136"/>
    </source>
</evidence>
<dbReference type="Pfam" id="PF00047">
    <property type="entry name" value="ig"/>
    <property type="match status" value="1"/>
</dbReference>
<comment type="subcellular location">
    <subcellularLocation>
        <location evidence="1">Membrane</location>
        <topology evidence="1">Single-pass membrane protein</topology>
    </subcellularLocation>
</comment>
<dbReference type="PROSITE" id="PS50835">
    <property type="entry name" value="IG_LIKE"/>
    <property type="match status" value="5"/>
</dbReference>
<dbReference type="SMART" id="SM00409">
    <property type="entry name" value="IG"/>
    <property type="match status" value="5"/>
</dbReference>
<evidence type="ECO:0000256" key="9">
    <source>
        <dbReference type="ARBA" id="ARBA00023180"/>
    </source>
</evidence>
<dbReference type="SMART" id="SM00408">
    <property type="entry name" value="IGc2"/>
    <property type="match status" value="5"/>
</dbReference>
<keyword evidence="15" id="KW-1185">Reference proteome</keyword>
<evidence type="ECO:0000313" key="16">
    <source>
        <dbReference type="WBParaSite" id="Bm8222a.1"/>
    </source>
</evidence>
<dbReference type="GO" id="GO:0005886">
    <property type="term" value="C:plasma membrane"/>
    <property type="evidence" value="ECO:0007669"/>
    <property type="project" value="TreeGrafter"/>
</dbReference>
<dbReference type="InterPro" id="IPR003598">
    <property type="entry name" value="Ig_sub2"/>
</dbReference>
<dbReference type="InterPro" id="IPR013098">
    <property type="entry name" value="Ig_I-set"/>
</dbReference>
<dbReference type="WBParaSite" id="Bm8222a.1">
    <property type="protein sequence ID" value="Bm8222a.1"/>
    <property type="gene ID" value="WBGene00228483"/>
</dbReference>
<dbReference type="OrthoDB" id="428111at2759"/>
<evidence type="ECO:0000313" key="14">
    <source>
        <dbReference type="EMBL" id="VIO87705.1"/>
    </source>
</evidence>
<keyword evidence="4" id="KW-0677">Repeat</keyword>
<dbReference type="SUPFAM" id="SSF49265">
    <property type="entry name" value="Fibronectin type III"/>
    <property type="match status" value="1"/>
</dbReference>
<keyword evidence="10" id="KW-0393">Immunoglobulin domain</keyword>
<feature type="domain" description="Fibronectin type-III" evidence="13">
    <location>
        <begin position="631"/>
        <end position="732"/>
    </location>
</feature>
<feature type="domain" description="Ig-like" evidence="12">
    <location>
        <begin position="34"/>
        <end position="130"/>
    </location>
</feature>
<evidence type="ECO:0000259" key="13">
    <source>
        <dbReference type="PROSITE" id="PS50853"/>
    </source>
</evidence>
<reference evidence="15" key="1">
    <citation type="journal article" date="2007" name="Science">
        <title>Draft genome of the filarial nematode parasite Brugia malayi.</title>
        <authorList>
            <person name="Ghedin E."/>
            <person name="Wang S."/>
            <person name="Spiro D."/>
            <person name="Caler E."/>
            <person name="Zhao Q."/>
            <person name="Crabtree J."/>
            <person name="Allen J.E."/>
            <person name="Delcher A.L."/>
            <person name="Guiliano D.B."/>
            <person name="Miranda-Saavedra D."/>
            <person name="Angiuoli S.V."/>
            <person name="Creasy T."/>
            <person name="Amedeo P."/>
            <person name="Haas B."/>
            <person name="El-Sayed N.M."/>
            <person name="Wortman J.R."/>
            <person name="Feldblyum T."/>
            <person name="Tallon L."/>
            <person name="Schatz M."/>
            <person name="Shumway M."/>
            <person name="Koo H."/>
            <person name="Salzberg S.L."/>
            <person name="Schobel S."/>
            <person name="Pertea M."/>
            <person name="Pop M."/>
            <person name="White O."/>
            <person name="Barton G.J."/>
            <person name="Carlow C.K."/>
            <person name="Crawford M.J."/>
            <person name="Daub J."/>
            <person name="Dimmic M.W."/>
            <person name="Estes C.F."/>
            <person name="Foster J.M."/>
            <person name="Ganatra M."/>
            <person name="Gregory W.F."/>
            <person name="Johnson N.M."/>
            <person name="Jin J."/>
            <person name="Komuniecki R."/>
            <person name="Korf I."/>
            <person name="Kumar S."/>
            <person name="Laney S."/>
            <person name="Li B.W."/>
            <person name="Li W."/>
            <person name="Lindblom T.H."/>
            <person name="Lustigman S."/>
            <person name="Ma D."/>
            <person name="Maina C.V."/>
            <person name="Martin D.M."/>
            <person name="McCarter J.P."/>
            <person name="McReynolds L."/>
            <person name="Mitreva M."/>
            <person name="Nutman T.B."/>
            <person name="Parkinson J."/>
            <person name="Peregrin-Alvarez J.M."/>
            <person name="Poole C."/>
            <person name="Ren Q."/>
            <person name="Saunders L."/>
            <person name="Sluder A.E."/>
            <person name="Smith K."/>
            <person name="Stanke M."/>
            <person name="Unnasch T.R."/>
            <person name="Ware J."/>
            <person name="Wei A.D."/>
            <person name="Weil G."/>
            <person name="Williams D.J."/>
            <person name="Zhang Y."/>
            <person name="Williams S.A."/>
            <person name="Fraser-Liggett C."/>
            <person name="Slatko B."/>
            <person name="Blaxter M.L."/>
            <person name="Scott A.L."/>
        </authorList>
    </citation>
    <scope>NUCLEOTIDE SEQUENCE</scope>
    <source>
        <strain evidence="15">FR3</strain>
    </source>
</reference>
<proteinExistence type="predicted"/>
<feature type="transmembrane region" description="Helical" evidence="11">
    <location>
        <begin position="741"/>
        <end position="761"/>
    </location>
</feature>
<dbReference type="InterPro" id="IPR009138">
    <property type="entry name" value="Neural_cell_adh"/>
</dbReference>
<dbReference type="InterPro" id="IPR003961">
    <property type="entry name" value="FN3_dom"/>
</dbReference>
<evidence type="ECO:0000256" key="5">
    <source>
        <dbReference type="ARBA" id="ARBA00022889"/>
    </source>
</evidence>
<evidence type="ECO:0000256" key="8">
    <source>
        <dbReference type="ARBA" id="ARBA00023157"/>
    </source>
</evidence>
<accession>A0A4E9EVL4</accession>
<feature type="domain" description="Fibronectin type-III" evidence="13">
    <location>
        <begin position="526"/>
        <end position="629"/>
    </location>
</feature>
<dbReference type="Pfam" id="PF13927">
    <property type="entry name" value="Ig_3"/>
    <property type="match status" value="2"/>
</dbReference>
<feature type="domain" description="Ig-like" evidence="12">
    <location>
        <begin position="229"/>
        <end position="319"/>
    </location>
</feature>
<dbReference type="CTD" id="6095257"/>
<dbReference type="InterPro" id="IPR036179">
    <property type="entry name" value="Ig-like_dom_sf"/>
</dbReference>
<dbReference type="InterPro" id="IPR013151">
    <property type="entry name" value="Immunoglobulin_dom"/>
</dbReference>
<dbReference type="PROSITE" id="PS50853">
    <property type="entry name" value="FN3"/>
    <property type="match status" value="2"/>
</dbReference>
<feature type="domain" description="Ig-like" evidence="12">
    <location>
        <begin position="324"/>
        <end position="424"/>
    </location>
</feature>
<dbReference type="GO" id="GO:0030424">
    <property type="term" value="C:axon"/>
    <property type="evidence" value="ECO:0007669"/>
    <property type="project" value="TreeGrafter"/>
</dbReference>
<dbReference type="KEGG" id="bmy:BM_BM8222"/>
<dbReference type="PRINTS" id="PR01838">
    <property type="entry name" value="NCAMFAMILY"/>
</dbReference>
<keyword evidence="9" id="KW-0325">Glycoprotein</keyword>
<sequence>MVYQPSSKIGIKMEYIIFLQLLSIITGWEVHILPTAQQLQNRKSDENTAMICSVIGLQKDRNAKVDIKWYREGYEVPINRHERIAVSRMKPLSARLLFIKPTVEDSDTYKCVVSVNNGNDQIKEKSAKISFIQAAEFIDVELEQHPEEGKDAEIICRVHGDPSLEIFWQFEGKTILEGGPRNYEFKDANQILVIPKYDSDLDDGQYTCSAAQFYSFETVTINVTGYARPKITILDGSDATYGVEGRDFVIRCQAIGKPKPHYQWIKYADGDEETIALSEKYDINDGTLIIRDLIPADRGTYSCIAKNALDETRIDFNLTVFSKPRLKLMKNLTITRGDTVKLVCEYSGDGYLNAKWLHLGQEWSSRLTNQSERILGFNDNHVTINEGNGIIVLTLTAVDEDDAGQYQCVAENEAGTDQGSVFLSIIHAARIVDHSGTKRALKGDVAVIHCGASAVPEPIWTWTGPSGVIYADGSKYILDARTVTATLTVRDVNQHDFGKYTCTADNGIGPPDHAELRLIEILPPLTPTKLNCHEHGYPNFGICTIGELKNSPAGKLPSNITFYIIPEDKTNRDNVKMDAMNVTFEFDGEREFKFYHLEPRSRYKIRAQAVNEAGASELSAPDIIETTDPWAPDTPTNIQYDCSKACKMVWSEPNNRGSPITAYKLILKEIAHAEMMKHYDTESFELDLGADDLKVDLSFLKPLTTYEVKLIAVNDVGSSNAHSIVLNTSEYAEDGRRDGDFSWLTILLLIIVLLIFLALIIDAMCCLKHHRGFLALICSIFFEANQEEHVSKSKSGLQNDKTENNCLLIDERNSSPITVNHDERYRNGPHSTPV</sequence>
<dbReference type="PANTHER" id="PTHR10075">
    <property type="entry name" value="BASIGIN RELATED"/>
    <property type="match status" value="1"/>
</dbReference>
<dbReference type="Gene3D" id="2.60.40.10">
    <property type="entry name" value="Immunoglobulins"/>
    <property type="match status" value="7"/>
</dbReference>
<reference evidence="16" key="3">
    <citation type="submission" date="2019-12" db="UniProtKB">
        <authorList>
            <consortium name="WormBaseParasite"/>
        </authorList>
    </citation>
    <scope>IDENTIFICATION</scope>
</reference>
<dbReference type="SMART" id="SM00060">
    <property type="entry name" value="FN3"/>
    <property type="match status" value="2"/>
</dbReference>
<protein>
    <submittedName>
        <fullName evidence="14 16">Immunoglobulin I-set domain containing protein</fullName>
    </submittedName>
</protein>
<dbReference type="GO" id="GO:0070593">
    <property type="term" value="P:dendrite self-avoidance"/>
    <property type="evidence" value="ECO:0007669"/>
    <property type="project" value="TreeGrafter"/>
</dbReference>
<evidence type="ECO:0000313" key="15">
    <source>
        <dbReference type="Proteomes" id="UP000006672"/>
    </source>
</evidence>
<keyword evidence="2 11" id="KW-0812">Transmembrane</keyword>
<evidence type="ECO:0000256" key="10">
    <source>
        <dbReference type="ARBA" id="ARBA00023319"/>
    </source>
</evidence>
<reference evidence="14" key="2">
    <citation type="submission" date="2019-04" db="EMBL/GenBank/DDBJ databases">
        <authorList>
            <person name="Howe K."/>
            <person name="Paulini M."/>
            <person name="Williams G."/>
        </authorList>
    </citation>
    <scope>NUCLEOTIDE SEQUENCE [LARGE SCALE GENOMIC DNA]</scope>
    <source>
        <strain evidence="14">FR3</strain>
    </source>
</reference>
<dbReference type="GeneID" id="6095257"/>
<evidence type="ECO:0000256" key="3">
    <source>
        <dbReference type="ARBA" id="ARBA00022729"/>
    </source>
</evidence>
<dbReference type="CDD" id="cd00063">
    <property type="entry name" value="FN3"/>
    <property type="match status" value="2"/>
</dbReference>
<keyword evidence="8" id="KW-1015">Disulfide bond</keyword>
<dbReference type="EMBL" id="CAAKNF010000196">
    <property type="protein sequence ID" value="VIO87705.1"/>
    <property type="molecule type" value="Genomic_DNA"/>
</dbReference>
<feature type="domain" description="Ig-like" evidence="12">
    <location>
        <begin position="429"/>
        <end position="517"/>
    </location>
</feature>
<keyword evidence="7 11" id="KW-0472">Membrane</keyword>
<evidence type="ECO:0000256" key="4">
    <source>
        <dbReference type="ARBA" id="ARBA00022737"/>
    </source>
</evidence>
<dbReference type="RefSeq" id="XP_042930329.1">
    <property type="nucleotide sequence ID" value="XM_043074395.1"/>
</dbReference>
<dbReference type="PANTHER" id="PTHR10075:SF100">
    <property type="entry name" value="FASCICLIN-2"/>
    <property type="match status" value="1"/>
</dbReference>
<dbReference type="GO" id="GO:0098632">
    <property type="term" value="F:cell-cell adhesion mediator activity"/>
    <property type="evidence" value="ECO:0007669"/>
    <property type="project" value="TreeGrafter"/>
</dbReference>
<dbReference type="Pfam" id="PF07679">
    <property type="entry name" value="I-set"/>
    <property type="match status" value="2"/>
</dbReference>
<accession>A0A5S6PWE6</accession>
<evidence type="ECO:0000256" key="11">
    <source>
        <dbReference type="SAM" id="Phobius"/>
    </source>
</evidence>
<dbReference type="InterPro" id="IPR013783">
    <property type="entry name" value="Ig-like_fold"/>
</dbReference>
<dbReference type="InterPro" id="IPR036116">
    <property type="entry name" value="FN3_sf"/>
</dbReference>
<keyword evidence="6 11" id="KW-1133">Transmembrane helix</keyword>
<dbReference type="SUPFAM" id="SSF48726">
    <property type="entry name" value="Immunoglobulin"/>
    <property type="match status" value="5"/>
</dbReference>
<dbReference type="STRING" id="6279.A0A5S6PWE6"/>
<keyword evidence="3" id="KW-0732">Signal</keyword>
<keyword evidence="5" id="KW-0130">Cell adhesion</keyword>
<evidence type="ECO:0000256" key="6">
    <source>
        <dbReference type="ARBA" id="ARBA00022989"/>
    </source>
</evidence>
<dbReference type="Proteomes" id="UP000006672">
    <property type="component" value="Unassembled WGS sequence"/>
</dbReference>
<dbReference type="InterPro" id="IPR003599">
    <property type="entry name" value="Ig_sub"/>
</dbReference>
<dbReference type="InterPro" id="IPR007110">
    <property type="entry name" value="Ig-like_dom"/>
</dbReference>
<dbReference type="AlphaFoldDB" id="A0A4E9EVL4"/>
<name>A0A4E9EVL4_BRUMA</name>
<feature type="domain" description="Ig-like" evidence="12">
    <location>
        <begin position="135"/>
        <end position="224"/>
    </location>
</feature>
<evidence type="ECO:0000259" key="12">
    <source>
        <dbReference type="PROSITE" id="PS50835"/>
    </source>
</evidence>
<dbReference type="GO" id="GO:0007411">
    <property type="term" value="P:axon guidance"/>
    <property type="evidence" value="ECO:0007669"/>
    <property type="project" value="TreeGrafter"/>
</dbReference>
<evidence type="ECO:0000256" key="2">
    <source>
        <dbReference type="ARBA" id="ARBA00022692"/>
    </source>
</evidence>
<organism evidence="14">
    <name type="scientific">Brugia malayi</name>
    <name type="common">Filarial nematode worm</name>
    <dbReference type="NCBI Taxonomy" id="6279"/>
    <lineage>
        <taxon>Eukaryota</taxon>
        <taxon>Metazoa</taxon>
        <taxon>Ecdysozoa</taxon>
        <taxon>Nematoda</taxon>
        <taxon>Chromadorea</taxon>
        <taxon>Rhabditida</taxon>
        <taxon>Spirurina</taxon>
        <taxon>Spiruromorpha</taxon>
        <taxon>Filarioidea</taxon>
        <taxon>Onchocercidae</taxon>
        <taxon>Brugia</taxon>
    </lineage>
</organism>
<dbReference type="GO" id="GO:0007156">
    <property type="term" value="P:homophilic cell adhesion via plasma membrane adhesion molecules"/>
    <property type="evidence" value="ECO:0007669"/>
    <property type="project" value="TreeGrafter"/>
</dbReference>
<gene>
    <name evidence="14 16" type="primary">Bma-ncam-1</name>
    <name evidence="14" type="ORF">BM_BM8222</name>
</gene>
<evidence type="ECO:0000256" key="1">
    <source>
        <dbReference type="ARBA" id="ARBA00004167"/>
    </source>
</evidence>